<keyword evidence="2" id="KW-1185">Reference proteome</keyword>
<evidence type="ECO:0000313" key="1">
    <source>
        <dbReference type="EMBL" id="KAL3269205.1"/>
    </source>
</evidence>
<organism evidence="1 2">
    <name type="scientific">Cryptolaemus montrouzieri</name>
    <dbReference type="NCBI Taxonomy" id="559131"/>
    <lineage>
        <taxon>Eukaryota</taxon>
        <taxon>Metazoa</taxon>
        <taxon>Ecdysozoa</taxon>
        <taxon>Arthropoda</taxon>
        <taxon>Hexapoda</taxon>
        <taxon>Insecta</taxon>
        <taxon>Pterygota</taxon>
        <taxon>Neoptera</taxon>
        <taxon>Endopterygota</taxon>
        <taxon>Coleoptera</taxon>
        <taxon>Polyphaga</taxon>
        <taxon>Cucujiformia</taxon>
        <taxon>Coccinelloidea</taxon>
        <taxon>Coccinellidae</taxon>
        <taxon>Scymninae</taxon>
        <taxon>Scymnini</taxon>
        <taxon>Cryptolaemus</taxon>
    </lineage>
</organism>
<feature type="non-terminal residue" evidence="1">
    <location>
        <position position="1"/>
    </location>
</feature>
<gene>
    <name evidence="1" type="ORF">HHI36_008287</name>
</gene>
<accession>A0ABD2MS36</accession>
<dbReference type="AlphaFoldDB" id="A0ABD2MS36"/>
<name>A0ABD2MS36_9CUCU</name>
<evidence type="ECO:0000313" key="2">
    <source>
        <dbReference type="Proteomes" id="UP001516400"/>
    </source>
</evidence>
<dbReference type="EMBL" id="JABFTP020000021">
    <property type="protein sequence ID" value="KAL3269205.1"/>
    <property type="molecule type" value="Genomic_DNA"/>
</dbReference>
<dbReference type="Proteomes" id="UP001516400">
    <property type="component" value="Unassembled WGS sequence"/>
</dbReference>
<comment type="caution">
    <text evidence="1">The sequence shown here is derived from an EMBL/GenBank/DDBJ whole genome shotgun (WGS) entry which is preliminary data.</text>
</comment>
<protein>
    <submittedName>
        <fullName evidence="1">Uncharacterized protein</fullName>
    </submittedName>
</protein>
<sequence>RHAQLNEQHSSGPIRDKFFQQELHSSPKPYHKVKLTSVNSGVNSTQRLMDPRITEVMSTALLIPFIQ</sequence>
<proteinExistence type="predicted"/>
<reference evidence="1 2" key="1">
    <citation type="journal article" date="2021" name="BMC Biol.">
        <title>Horizontally acquired antibacterial genes associated with adaptive radiation of ladybird beetles.</title>
        <authorList>
            <person name="Li H.S."/>
            <person name="Tang X.F."/>
            <person name="Huang Y.H."/>
            <person name="Xu Z.Y."/>
            <person name="Chen M.L."/>
            <person name="Du X.Y."/>
            <person name="Qiu B.Y."/>
            <person name="Chen P.T."/>
            <person name="Zhang W."/>
            <person name="Slipinski A."/>
            <person name="Escalona H.E."/>
            <person name="Waterhouse R.M."/>
            <person name="Zwick A."/>
            <person name="Pang H."/>
        </authorList>
    </citation>
    <scope>NUCLEOTIDE SEQUENCE [LARGE SCALE GENOMIC DNA]</scope>
    <source>
        <strain evidence="1">SYSU2018</strain>
    </source>
</reference>